<name>A0A9X4DZU8_9NEIS</name>
<evidence type="ECO:0000256" key="1">
    <source>
        <dbReference type="SAM" id="MobiDB-lite"/>
    </source>
</evidence>
<dbReference type="RefSeq" id="WP_274584217.1">
    <property type="nucleotide sequence ID" value="NZ_CP145811.1"/>
</dbReference>
<proteinExistence type="predicted"/>
<sequence length="239" mass="27301">MIHPDKTTNRPADESSDWETSLQQLRANRSRRPQAEPAVSIRNHTAHSQNADHRRVLQEYLQQWQQQHNSKITESESSEYDAAVLLQEDWLAAQNAIQGEVPPQAVLSTQTVWINPKRHTPPEENLPKTEEAFAADEPQWEALPVSVNVLDPKAVAQNQPVFCLSEQELMQRLTQRLLPHLTDAVNGMVRTAIQKQAATLTYQLQKNLSEETPSLVNEILDYNLKATLAEIKYNLKFKR</sequence>
<dbReference type="EMBL" id="JAPQFL010000001">
    <property type="protein sequence ID" value="MDD9326885.1"/>
    <property type="molecule type" value="Genomic_DNA"/>
</dbReference>
<evidence type="ECO:0000313" key="3">
    <source>
        <dbReference type="EMBL" id="WWY03297.1"/>
    </source>
</evidence>
<gene>
    <name evidence="2" type="ORF">ORY91_000256</name>
    <name evidence="3" type="ORF">V9W64_00655</name>
</gene>
<keyword evidence="4" id="KW-1185">Reference proteome</keyword>
<feature type="compositionally biased region" description="Basic and acidic residues" evidence="1">
    <location>
        <begin position="1"/>
        <end position="13"/>
    </location>
</feature>
<dbReference type="AlphaFoldDB" id="A0A9X4DZU8"/>
<reference evidence="3" key="2">
    <citation type="submission" date="2024-02" db="EMBL/GenBank/DDBJ databases">
        <title>Neisseria leonii sp. nov.</title>
        <authorList>
            <person name="Boutroux M."/>
            <person name="Favre-Rochex S."/>
            <person name="Gorgette O."/>
            <person name="Touak G."/>
            <person name="Muhle E."/>
            <person name="Chesneau O."/>
            <person name="Clermont D."/>
            <person name="Rahi P."/>
        </authorList>
    </citation>
    <scope>NUCLEOTIDE SEQUENCE</scope>
    <source>
        <strain evidence="3">51.81</strain>
    </source>
</reference>
<organism evidence="2">
    <name type="scientific">Neisseria leonii</name>
    <dbReference type="NCBI Taxonomy" id="2995413"/>
    <lineage>
        <taxon>Bacteria</taxon>
        <taxon>Pseudomonadati</taxon>
        <taxon>Pseudomonadota</taxon>
        <taxon>Betaproteobacteria</taxon>
        <taxon>Neisseriales</taxon>
        <taxon>Neisseriaceae</taxon>
        <taxon>Neisseria</taxon>
    </lineage>
</organism>
<dbReference type="EMBL" id="CP146598">
    <property type="protein sequence ID" value="WWY03297.1"/>
    <property type="molecule type" value="Genomic_DNA"/>
</dbReference>
<reference evidence="2" key="1">
    <citation type="submission" date="2022-10" db="EMBL/GenBank/DDBJ databases">
        <authorList>
            <person name="Boutroux M."/>
        </authorList>
    </citation>
    <scope>NUCLEOTIDE SEQUENCE</scope>
    <source>
        <strain evidence="2">51.81</strain>
    </source>
</reference>
<evidence type="ECO:0000313" key="2">
    <source>
        <dbReference type="EMBL" id="MDD9326885.1"/>
    </source>
</evidence>
<dbReference type="Proteomes" id="UP001149607">
    <property type="component" value="Chromosome"/>
</dbReference>
<feature type="compositionally biased region" description="Polar residues" evidence="1">
    <location>
        <begin position="18"/>
        <end position="27"/>
    </location>
</feature>
<feature type="region of interest" description="Disordered" evidence="1">
    <location>
        <begin position="1"/>
        <end position="51"/>
    </location>
</feature>
<protein>
    <submittedName>
        <fullName evidence="2">Uncharacterized protein</fullName>
    </submittedName>
</protein>
<accession>A0A9X4DZU8</accession>
<evidence type="ECO:0000313" key="4">
    <source>
        <dbReference type="Proteomes" id="UP001149607"/>
    </source>
</evidence>